<dbReference type="AlphaFoldDB" id="A0A645H0R5"/>
<evidence type="ECO:0000313" key="2">
    <source>
        <dbReference type="EMBL" id="MPN29904.1"/>
    </source>
</evidence>
<organism evidence="2">
    <name type="scientific">bioreactor metagenome</name>
    <dbReference type="NCBI Taxonomy" id="1076179"/>
    <lineage>
        <taxon>unclassified sequences</taxon>
        <taxon>metagenomes</taxon>
        <taxon>ecological metagenomes</taxon>
    </lineage>
</organism>
<proteinExistence type="predicted"/>
<sequence length="158" mass="18074">MIRTHELPDVKEEIGRDGKQEQRRAKVVPLAVVRAVHDSHQAEAKVNGDGGNGDGDKQFKHCRGEDGHPHHADGCLVEFLALTRQKSVLRQEIVEVDDLRNRFQPVIKYGRIFQEKSGMFLMYCFGSNTDDSHLHGDYEKGDHQDECHPFFQEEADHQ</sequence>
<reference evidence="2" key="1">
    <citation type="submission" date="2019-08" db="EMBL/GenBank/DDBJ databases">
        <authorList>
            <person name="Kucharzyk K."/>
            <person name="Murdoch R.W."/>
            <person name="Higgins S."/>
            <person name="Loffler F."/>
        </authorList>
    </citation>
    <scope>NUCLEOTIDE SEQUENCE</scope>
</reference>
<protein>
    <submittedName>
        <fullName evidence="2">Uncharacterized protein</fullName>
    </submittedName>
</protein>
<feature type="region of interest" description="Disordered" evidence="1">
    <location>
        <begin position="1"/>
        <end position="21"/>
    </location>
</feature>
<dbReference type="EMBL" id="VSSQ01080805">
    <property type="protein sequence ID" value="MPN29904.1"/>
    <property type="molecule type" value="Genomic_DNA"/>
</dbReference>
<name>A0A645H0R5_9ZZZZ</name>
<comment type="caution">
    <text evidence="2">The sequence shown here is derived from an EMBL/GenBank/DDBJ whole genome shotgun (WGS) entry which is preliminary data.</text>
</comment>
<accession>A0A645H0R5</accession>
<evidence type="ECO:0000256" key="1">
    <source>
        <dbReference type="SAM" id="MobiDB-lite"/>
    </source>
</evidence>
<gene>
    <name evidence="2" type="ORF">SDC9_177358</name>
</gene>